<name>Q0FIU1_SALBH</name>
<dbReference type="STRING" id="314265.R2601_12161"/>
<dbReference type="AlphaFoldDB" id="Q0FIU1"/>
<keyword evidence="2" id="KW-1185">Reference proteome</keyword>
<dbReference type="EMBL" id="AATQ01000055">
    <property type="protein sequence ID" value="EAU44113.1"/>
    <property type="molecule type" value="Genomic_DNA"/>
</dbReference>
<reference evidence="1 2" key="1">
    <citation type="journal article" date="2010" name="J. Bacteriol.">
        <title>Genome sequences of Pelagibaca bermudensis HTCC2601T and Maritimibacter alkaliphilus HTCC2654T, the type strains of two marine Roseobacter genera.</title>
        <authorList>
            <person name="Thrash J.C."/>
            <person name="Cho J.C."/>
            <person name="Ferriera S."/>
            <person name="Johnson J."/>
            <person name="Vergin K.L."/>
            <person name="Giovannoni S.J."/>
        </authorList>
    </citation>
    <scope>NUCLEOTIDE SEQUENCE [LARGE SCALE GENOMIC DNA]</scope>
    <source>
        <strain evidence="2">DSM 26914 / JCM 13377 / KCTC 12554 / HTCC2601</strain>
    </source>
</reference>
<dbReference type="HOGENOM" id="CLU_3314192_0_0_5"/>
<accession>Q0FIU1</accession>
<evidence type="ECO:0000313" key="1">
    <source>
        <dbReference type="EMBL" id="EAU44113.1"/>
    </source>
</evidence>
<sequence length="39" mass="4030">MKDPLNALTLTLIAALGILALMAVPHGDSTTALTLLAQR</sequence>
<comment type="caution">
    <text evidence="1">The sequence shown here is derived from an EMBL/GenBank/DDBJ whole genome shotgun (WGS) entry which is preliminary data.</text>
</comment>
<organism evidence="1 2">
    <name type="scientific">Salipiger bermudensis (strain DSM 26914 / JCM 13377 / KCTC 12554 / HTCC2601)</name>
    <name type="common">Pelagibaca bermudensis</name>
    <dbReference type="NCBI Taxonomy" id="314265"/>
    <lineage>
        <taxon>Bacteria</taxon>
        <taxon>Pseudomonadati</taxon>
        <taxon>Pseudomonadota</taxon>
        <taxon>Alphaproteobacteria</taxon>
        <taxon>Rhodobacterales</taxon>
        <taxon>Roseobacteraceae</taxon>
        <taxon>Salipiger</taxon>
    </lineage>
</organism>
<protein>
    <submittedName>
        <fullName evidence="1">Uncharacterized protein</fullName>
    </submittedName>
</protein>
<gene>
    <name evidence="1" type="ORF">R2601_12161</name>
</gene>
<proteinExistence type="predicted"/>
<evidence type="ECO:0000313" key="2">
    <source>
        <dbReference type="Proteomes" id="UP000006230"/>
    </source>
</evidence>
<dbReference type="Proteomes" id="UP000006230">
    <property type="component" value="Unassembled WGS sequence"/>
</dbReference>